<dbReference type="Proteomes" id="UP000076858">
    <property type="component" value="Unassembled WGS sequence"/>
</dbReference>
<comment type="caution">
    <text evidence="7">The sequence shown here is derived from an EMBL/GenBank/DDBJ whole genome shotgun (WGS) entry which is preliminary data.</text>
</comment>
<evidence type="ECO:0000256" key="1">
    <source>
        <dbReference type="ARBA" id="ARBA00022741"/>
    </source>
</evidence>
<keyword evidence="1 6" id="KW-0547">Nucleotide-binding</keyword>
<dbReference type="InterPro" id="IPR001609">
    <property type="entry name" value="Myosin_head_motor_dom-like"/>
</dbReference>
<name>A0A0P5ZT33_9CRUS</name>
<dbReference type="Gene3D" id="1.20.5.4820">
    <property type="match status" value="1"/>
</dbReference>
<accession>A0A0P5ZT33</accession>
<dbReference type="Gene3D" id="1.10.10.820">
    <property type="match status" value="1"/>
</dbReference>
<dbReference type="GO" id="GO:0016020">
    <property type="term" value="C:membrane"/>
    <property type="evidence" value="ECO:0007669"/>
    <property type="project" value="TreeGrafter"/>
</dbReference>
<dbReference type="EMBL" id="LRGB01001581">
    <property type="protein sequence ID" value="KZS11296.1"/>
    <property type="molecule type" value="Genomic_DNA"/>
</dbReference>
<proteinExistence type="inferred from homology"/>
<comment type="caution">
    <text evidence="6">Lacks conserved residue(s) required for the propagation of feature annotation.</text>
</comment>
<keyword evidence="5 6" id="KW-0009">Actin-binding</keyword>
<dbReference type="Gene3D" id="1.20.120.720">
    <property type="entry name" value="Myosin VI head, motor domain, U50 subdomain"/>
    <property type="match status" value="1"/>
</dbReference>
<dbReference type="GO" id="GO:0007015">
    <property type="term" value="P:actin filament organization"/>
    <property type="evidence" value="ECO:0007669"/>
    <property type="project" value="TreeGrafter"/>
</dbReference>
<evidence type="ECO:0000256" key="6">
    <source>
        <dbReference type="PROSITE-ProRule" id="PRU00782"/>
    </source>
</evidence>
<dbReference type="PANTHER" id="PTHR13140:SF289">
    <property type="entry name" value="UNCONVENTIONAL MYOSIN-XIX"/>
    <property type="match status" value="1"/>
</dbReference>
<comment type="similarity">
    <text evidence="6">Belongs to the TRAFAC class myosin-kinesin ATPase superfamily. Myosin family.</text>
</comment>
<dbReference type="InterPro" id="IPR036961">
    <property type="entry name" value="Kinesin_motor_dom_sf"/>
</dbReference>
<gene>
    <name evidence="7" type="ORF">APZ42_024059</name>
</gene>
<dbReference type="Pfam" id="PF00063">
    <property type="entry name" value="Myosin_head"/>
    <property type="match status" value="1"/>
</dbReference>
<dbReference type="Gene3D" id="1.20.58.530">
    <property type="match status" value="1"/>
</dbReference>
<dbReference type="GO" id="GO:0000146">
    <property type="term" value="F:microfilament motor activity"/>
    <property type="evidence" value="ECO:0007669"/>
    <property type="project" value="TreeGrafter"/>
</dbReference>
<dbReference type="SMART" id="SM00242">
    <property type="entry name" value="MYSc"/>
    <property type="match status" value="1"/>
</dbReference>
<keyword evidence="4 6" id="KW-0505">Motor protein</keyword>
<dbReference type="InterPro" id="IPR027417">
    <property type="entry name" value="P-loop_NTPase"/>
</dbReference>
<dbReference type="PANTHER" id="PTHR13140">
    <property type="entry name" value="MYOSIN"/>
    <property type="match status" value="1"/>
</dbReference>
<sequence>MHENIEDLTHLQKLETRTVLQCLRSRYKQKQFYTWAGPTLVALNPLKDVPGLYSKKMMELFAHESFTYKTPHVFALGQRTLRHLQWGLGKTHQAIVVNGESGAGKTCNALYLLSFFAAMETNNNEVPNSDNIEVLLCRSNPLLEAMGNAQTLRNENSSRFGKLIRLVYVGEGANTQLVSAHIETYLLESTRVARHAAGERNFHIFYQMLAGLPESLKVELDLQNVPKWSIASQRDCNAMDEAHFHATVAALEQLSLHDTTQQLWKLLAALLHLGNVEFEVNKEANSWTTDQQNHLESAARLLGLNSNELFQLFTVRHFQAGSKSPAVVRPCSSPNECTNRRDTLIKLLYRMTFDTVLENINRKLQHAIDSTFTMPKYLCILDLYGFESFEYGNSLEQLCINYANERLQYYFTVNYLKEQQLHLANEGLTAIDLDENALDKQNLISFLDGPVSVFGVLNEECYLNRGCDDSQVCIRIQSSLNERTRGIKSMPPSPRMPRSSKIKAPPVEFAISHYAGLVSYSTVAMLDKNRDYIPTEMMSVLSRSRNYFVKLLLGKDAIIVNATHTMNGRRHTVLAKFKNSLDNLMRILNVCDVHYIRCIRPSLSAPYYTSSPSQRWDEDYVDAQLNACGVIDTIKVSSFGYPIRMSHEEFASRYKYLSTKRPKEPIEAIEICREITESYVQLENEIRVGKSQMYATEKGIELVERWKFRIRQQAACVVQRWWRERLRRQKAAVTLQNWWRTVVQTRAVNRVKRWWKRKRSTAQILSKVRQICVSVRIVQRTVRRWLIHTRAARQKRAQISLPSTDSVAQVVADESCDHDVKLQVSPKWGENNNCAKLTQSPNLISLQLSRANFFYSLGVISIRRPPTVRARFITRKTCLPFSFIPPRSQLPSGLTDAYL</sequence>
<evidence type="ECO:0000313" key="7">
    <source>
        <dbReference type="EMBL" id="KZS11296.1"/>
    </source>
</evidence>
<dbReference type="GO" id="GO:0005737">
    <property type="term" value="C:cytoplasm"/>
    <property type="evidence" value="ECO:0007669"/>
    <property type="project" value="TreeGrafter"/>
</dbReference>
<keyword evidence="8" id="KW-1185">Reference proteome</keyword>
<dbReference type="GO" id="GO:0016459">
    <property type="term" value="C:myosin complex"/>
    <property type="evidence" value="ECO:0007669"/>
    <property type="project" value="UniProtKB-KW"/>
</dbReference>
<dbReference type="STRING" id="35525.A0A0P5ZT33"/>
<evidence type="ECO:0000256" key="2">
    <source>
        <dbReference type="ARBA" id="ARBA00022840"/>
    </source>
</evidence>
<protein>
    <submittedName>
        <fullName evidence="7">Unconventional myosin-XIX</fullName>
    </submittedName>
</protein>
<dbReference type="AlphaFoldDB" id="A0A0P5ZT33"/>
<dbReference type="GO" id="GO:0051015">
    <property type="term" value="F:actin filament binding"/>
    <property type="evidence" value="ECO:0007669"/>
    <property type="project" value="TreeGrafter"/>
</dbReference>
<evidence type="ECO:0000256" key="3">
    <source>
        <dbReference type="ARBA" id="ARBA00023123"/>
    </source>
</evidence>
<organism evidence="7 8">
    <name type="scientific">Daphnia magna</name>
    <dbReference type="NCBI Taxonomy" id="35525"/>
    <lineage>
        <taxon>Eukaryota</taxon>
        <taxon>Metazoa</taxon>
        <taxon>Ecdysozoa</taxon>
        <taxon>Arthropoda</taxon>
        <taxon>Crustacea</taxon>
        <taxon>Branchiopoda</taxon>
        <taxon>Diplostraca</taxon>
        <taxon>Cladocera</taxon>
        <taxon>Anomopoda</taxon>
        <taxon>Daphniidae</taxon>
        <taxon>Daphnia</taxon>
    </lineage>
</organism>
<dbReference type="CDD" id="cd00124">
    <property type="entry name" value="MYSc"/>
    <property type="match status" value="1"/>
</dbReference>
<evidence type="ECO:0000256" key="4">
    <source>
        <dbReference type="ARBA" id="ARBA00023175"/>
    </source>
</evidence>
<keyword evidence="3 6" id="KW-0518">Myosin</keyword>
<dbReference type="Gene3D" id="3.40.850.10">
    <property type="entry name" value="Kinesin motor domain"/>
    <property type="match status" value="1"/>
</dbReference>
<evidence type="ECO:0000313" key="8">
    <source>
        <dbReference type="Proteomes" id="UP000076858"/>
    </source>
</evidence>
<dbReference type="OrthoDB" id="6108017at2759"/>
<dbReference type="PRINTS" id="PR00193">
    <property type="entry name" value="MYOSINHEAVY"/>
</dbReference>
<reference evidence="7 8" key="1">
    <citation type="submission" date="2016-03" db="EMBL/GenBank/DDBJ databases">
        <title>EvidentialGene: Evidence-directed Construction of Genes on Genomes.</title>
        <authorList>
            <person name="Gilbert D.G."/>
            <person name="Choi J.-H."/>
            <person name="Mockaitis K."/>
            <person name="Colbourne J."/>
            <person name="Pfrender M."/>
        </authorList>
    </citation>
    <scope>NUCLEOTIDE SEQUENCE [LARGE SCALE GENOMIC DNA]</scope>
    <source>
        <strain evidence="7 8">Xinb3</strain>
        <tissue evidence="7">Complete organism</tissue>
    </source>
</reference>
<dbReference type="SUPFAM" id="SSF52540">
    <property type="entry name" value="P-loop containing nucleoside triphosphate hydrolases"/>
    <property type="match status" value="1"/>
</dbReference>
<feature type="binding site" evidence="6">
    <location>
        <begin position="99"/>
        <end position="106"/>
    </location>
    <ligand>
        <name>ATP</name>
        <dbReference type="ChEBI" id="CHEBI:30616"/>
    </ligand>
</feature>
<dbReference type="GO" id="GO:0005524">
    <property type="term" value="F:ATP binding"/>
    <property type="evidence" value="ECO:0007669"/>
    <property type="project" value="UniProtKB-UniRule"/>
</dbReference>
<dbReference type="PROSITE" id="PS51456">
    <property type="entry name" value="MYOSIN_MOTOR"/>
    <property type="match status" value="1"/>
</dbReference>
<evidence type="ECO:0000256" key="5">
    <source>
        <dbReference type="ARBA" id="ARBA00023203"/>
    </source>
</evidence>
<keyword evidence="2 6" id="KW-0067">ATP-binding</keyword>